<feature type="chain" id="PRO_5047200947" evidence="2">
    <location>
        <begin position="21"/>
        <end position="484"/>
    </location>
</feature>
<evidence type="ECO:0000256" key="1">
    <source>
        <dbReference type="SAM" id="MobiDB-lite"/>
    </source>
</evidence>
<evidence type="ECO:0000313" key="3">
    <source>
        <dbReference type="EMBL" id="GAA0378760.1"/>
    </source>
</evidence>
<dbReference type="PANTHER" id="PTHR43649">
    <property type="entry name" value="ARABINOSE-BINDING PROTEIN-RELATED"/>
    <property type="match status" value="1"/>
</dbReference>
<protein>
    <submittedName>
        <fullName evidence="3">Sugar ABC transporter substrate-binding protein</fullName>
    </submittedName>
</protein>
<feature type="signal peptide" evidence="2">
    <location>
        <begin position="1"/>
        <end position="20"/>
    </location>
</feature>
<keyword evidence="2" id="KW-0732">Signal</keyword>
<organism evidence="3 4">
    <name type="scientific">Paenibacillus motobuensis</name>
    <dbReference type="NCBI Taxonomy" id="295324"/>
    <lineage>
        <taxon>Bacteria</taxon>
        <taxon>Bacillati</taxon>
        <taxon>Bacillota</taxon>
        <taxon>Bacilli</taxon>
        <taxon>Bacillales</taxon>
        <taxon>Paenibacillaceae</taxon>
        <taxon>Paenibacillus</taxon>
    </lineage>
</organism>
<dbReference type="PANTHER" id="PTHR43649:SF12">
    <property type="entry name" value="DIACETYLCHITOBIOSE BINDING PROTEIN DASA"/>
    <property type="match status" value="1"/>
</dbReference>
<dbReference type="RefSeq" id="WP_343857661.1">
    <property type="nucleotide sequence ID" value="NZ_BAAACX010000005.1"/>
</dbReference>
<feature type="compositionally biased region" description="Basic and acidic residues" evidence="1">
    <location>
        <begin position="450"/>
        <end position="462"/>
    </location>
</feature>
<feature type="compositionally biased region" description="Polar residues" evidence="1">
    <location>
        <begin position="475"/>
        <end position="484"/>
    </location>
</feature>
<dbReference type="EMBL" id="BAAACX010000005">
    <property type="protein sequence ID" value="GAA0378760.1"/>
    <property type="molecule type" value="Genomic_DNA"/>
</dbReference>
<keyword evidence="4" id="KW-1185">Reference proteome</keyword>
<dbReference type="InterPro" id="IPR006059">
    <property type="entry name" value="SBP"/>
</dbReference>
<proteinExistence type="predicted"/>
<dbReference type="PROSITE" id="PS51257">
    <property type="entry name" value="PROKAR_LIPOPROTEIN"/>
    <property type="match status" value="1"/>
</dbReference>
<feature type="region of interest" description="Disordered" evidence="1">
    <location>
        <begin position="449"/>
        <end position="484"/>
    </location>
</feature>
<accession>A0ABP3HV63</accession>
<reference evidence="4" key="1">
    <citation type="journal article" date="2019" name="Int. J. Syst. Evol. Microbiol.">
        <title>The Global Catalogue of Microorganisms (GCM) 10K type strain sequencing project: providing services to taxonomists for standard genome sequencing and annotation.</title>
        <authorList>
            <consortium name="The Broad Institute Genomics Platform"/>
            <consortium name="The Broad Institute Genome Sequencing Center for Infectious Disease"/>
            <person name="Wu L."/>
            <person name="Ma J."/>
        </authorList>
    </citation>
    <scope>NUCLEOTIDE SEQUENCE [LARGE SCALE GENOMIC DNA]</scope>
    <source>
        <strain evidence="4">JCM 12774</strain>
    </source>
</reference>
<evidence type="ECO:0000256" key="2">
    <source>
        <dbReference type="SAM" id="SignalP"/>
    </source>
</evidence>
<name>A0ABP3HV63_9BACL</name>
<evidence type="ECO:0000313" key="4">
    <source>
        <dbReference type="Proteomes" id="UP001500340"/>
    </source>
</evidence>
<dbReference type="Proteomes" id="UP001500340">
    <property type="component" value="Unassembled WGS sequence"/>
</dbReference>
<dbReference type="Pfam" id="PF01547">
    <property type="entry name" value="SBP_bac_1"/>
    <property type="match status" value="1"/>
</dbReference>
<dbReference type="InterPro" id="IPR050490">
    <property type="entry name" value="Bact_solute-bd_prot1"/>
</dbReference>
<dbReference type="SUPFAM" id="SSF53850">
    <property type="entry name" value="Periplasmic binding protein-like II"/>
    <property type="match status" value="1"/>
</dbReference>
<sequence length="484" mass="54192">MWGKIGYKIALLAISCMLVAGCTSGAGKKEEQAKSTLKVVYWDESYFYQQYGDLFTMKNGENIEFEVVSTQGLYNNQEGKSYVEAFDEFIEKEKPDVLMLDSSNLEKYISDGKLVELDTYIEKDKYNLEGIYPGLIDMLKEIGGSKLYGLSPSFYGNAVLYNKDLFNKYGVDLPHDGMSWQDILDLARRFPTEGDEKTRVYGYGDNYPVQLDTLVSNISSAEGLVDVNPDTMKVTVDTDSWKRVYQLAIDADKSGVVYNPEGDGGFSGGSMEEYYQSQPFLMGRVALTVGNPYMIRNLKEAKERLKDYKPFELGIVSGPVDPADPTSTYNTSMGEIFAINADSPNKDAAWEFIKFVNGEDYARVKSRSDSNMMSRMGFNKDYEGQSLDPFYALKPKISKSYRSWDMLPDNFYSDYNMIKTKEIDLVKNNKKTLDEALKTIQAEAQAALDKGLKDKEANKGKESSSTNSASGDSSVATEESTSGE</sequence>
<dbReference type="Gene3D" id="3.40.190.10">
    <property type="entry name" value="Periplasmic binding protein-like II"/>
    <property type="match status" value="1"/>
</dbReference>
<feature type="compositionally biased region" description="Low complexity" evidence="1">
    <location>
        <begin position="463"/>
        <end position="474"/>
    </location>
</feature>
<comment type="caution">
    <text evidence="3">The sequence shown here is derived from an EMBL/GenBank/DDBJ whole genome shotgun (WGS) entry which is preliminary data.</text>
</comment>
<gene>
    <name evidence="3" type="ORF">GCM10008933_07460</name>
</gene>